<protein>
    <submittedName>
        <fullName evidence="2">Uncharacterized protein</fullName>
    </submittedName>
</protein>
<reference evidence="3" key="1">
    <citation type="submission" date="2016-06" db="EMBL/GenBank/DDBJ databases">
        <title>Parallel loss of symbiosis genes in relatives of nitrogen-fixing non-legume Parasponia.</title>
        <authorList>
            <person name="Van Velzen R."/>
            <person name="Holmer R."/>
            <person name="Bu F."/>
            <person name="Rutten L."/>
            <person name="Van Zeijl A."/>
            <person name="Liu W."/>
            <person name="Santuari L."/>
            <person name="Cao Q."/>
            <person name="Sharma T."/>
            <person name="Shen D."/>
            <person name="Roswanjaya Y."/>
            <person name="Wardhani T."/>
            <person name="Kalhor M.S."/>
            <person name="Jansen J."/>
            <person name="Van den Hoogen J."/>
            <person name="Gungor B."/>
            <person name="Hartog M."/>
            <person name="Hontelez J."/>
            <person name="Verver J."/>
            <person name="Yang W.-C."/>
            <person name="Schijlen E."/>
            <person name="Repin R."/>
            <person name="Schilthuizen M."/>
            <person name="Schranz E."/>
            <person name="Heidstra R."/>
            <person name="Miyata K."/>
            <person name="Fedorova E."/>
            <person name="Kohlen W."/>
            <person name="Bisseling T."/>
            <person name="Smit S."/>
            <person name="Geurts R."/>
        </authorList>
    </citation>
    <scope>NUCLEOTIDE SEQUENCE [LARGE SCALE GENOMIC DNA]</scope>
    <source>
        <strain evidence="3">cv. RG33-2</strain>
    </source>
</reference>
<evidence type="ECO:0000313" key="3">
    <source>
        <dbReference type="Proteomes" id="UP000237000"/>
    </source>
</evidence>
<evidence type="ECO:0000313" key="2">
    <source>
        <dbReference type="EMBL" id="PON43518.1"/>
    </source>
</evidence>
<dbReference type="InParanoid" id="A0A2P5B400"/>
<keyword evidence="3" id="KW-1185">Reference proteome</keyword>
<feature type="compositionally biased region" description="Basic and acidic residues" evidence="1">
    <location>
        <begin position="11"/>
        <end position="21"/>
    </location>
</feature>
<dbReference type="AlphaFoldDB" id="A0A2P5B400"/>
<gene>
    <name evidence="2" type="ORF">TorRG33x02_333660</name>
</gene>
<name>A0A2P5B400_TREOI</name>
<sequence>MEETKKKKQHSERNSEAKEPSDGDGDGGNGDRTEMGFCTLIVVVWGAESRKVGLANALVSIRKERISPRAMTSLPQAQPPIICVVFMALLSGLLHCQCSSCVIVFAAGITQRRVVGT</sequence>
<dbReference type="EMBL" id="JXTC01000613">
    <property type="protein sequence ID" value="PON43518.1"/>
    <property type="molecule type" value="Genomic_DNA"/>
</dbReference>
<evidence type="ECO:0000256" key="1">
    <source>
        <dbReference type="SAM" id="MobiDB-lite"/>
    </source>
</evidence>
<organism evidence="2 3">
    <name type="scientific">Trema orientale</name>
    <name type="common">Charcoal tree</name>
    <name type="synonym">Celtis orientalis</name>
    <dbReference type="NCBI Taxonomy" id="63057"/>
    <lineage>
        <taxon>Eukaryota</taxon>
        <taxon>Viridiplantae</taxon>
        <taxon>Streptophyta</taxon>
        <taxon>Embryophyta</taxon>
        <taxon>Tracheophyta</taxon>
        <taxon>Spermatophyta</taxon>
        <taxon>Magnoliopsida</taxon>
        <taxon>eudicotyledons</taxon>
        <taxon>Gunneridae</taxon>
        <taxon>Pentapetalae</taxon>
        <taxon>rosids</taxon>
        <taxon>fabids</taxon>
        <taxon>Rosales</taxon>
        <taxon>Cannabaceae</taxon>
        <taxon>Trema</taxon>
    </lineage>
</organism>
<feature type="region of interest" description="Disordered" evidence="1">
    <location>
        <begin position="1"/>
        <end position="31"/>
    </location>
</feature>
<dbReference type="Proteomes" id="UP000237000">
    <property type="component" value="Unassembled WGS sequence"/>
</dbReference>
<feature type="compositionally biased region" description="Basic residues" evidence="1">
    <location>
        <begin position="1"/>
        <end position="10"/>
    </location>
</feature>
<comment type="caution">
    <text evidence="2">The sequence shown here is derived from an EMBL/GenBank/DDBJ whole genome shotgun (WGS) entry which is preliminary data.</text>
</comment>
<proteinExistence type="predicted"/>
<accession>A0A2P5B400</accession>